<evidence type="ECO:0000256" key="4">
    <source>
        <dbReference type="ARBA" id="ARBA00022519"/>
    </source>
</evidence>
<organism evidence="9 10">
    <name type="scientific">Wansuia hejianensis</name>
    <dbReference type="NCBI Taxonomy" id="2763667"/>
    <lineage>
        <taxon>Bacteria</taxon>
        <taxon>Bacillati</taxon>
        <taxon>Bacillota</taxon>
        <taxon>Clostridia</taxon>
        <taxon>Lachnospirales</taxon>
        <taxon>Lachnospiraceae</taxon>
        <taxon>Wansuia</taxon>
    </lineage>
</organism>
<keyword evidence="10" id="KW-1185">Reference proteome</keyword>
<accession>A0A7G9GBS2</accession>
<keyword evidence="4" id="KW-0997">Cell inner membrane</keyword>
<feature type="transmembrane region" description="Helical" evidence="8">
    <location>
        <begin position="217"/>
        <end position="238"/>
    </location>
</feature>
<feature type="transmembrane region" description="Helical" evidence="8">
    <location>
        <begin position="271"/>
        <end position="290"/>
    </location>
</feature>
<dbReference type="EMBL" id="CP060635">
    <property type="protein sequence ID" value="QNM08254.1"/>
    <property type="molecule type" value="Genomic_DNA"/>
</dbReference>
<dbReference type="CDD" id="cd06579">
    <property type="entry name" value="TM_PBP1_transp_AraH_like"/>
    <property type="match status" value="1"/>
</dbReference>
<evidence type="ECO:0000256" key="5">
    <source>
        <dbReference type="ARBA" id="ARBA00022692"/>
    </source>
</evidence>
<evidence type="ECO:0000256" key="3">
    <source>
        <dbReference type="ARBA" id="ARBA00022475"/>
    </source>
</evidence>
<dbReference type="PANTHER" id="PTHR32196:SF21">
    <property type="entry name" value="ABC TRANSPORTER PERMEASE PROTEIN YPHD-RELATED"/>
    <property type="match status" value="1"/>
</dbReference>
<dbReference type="InterPro" id="IPR001851">
    <property type="entry name" value="ABC_transp_permease"/>
</dbReference>
<dbReference type="KEGG" id="whj:H9Q79_15415"/>
<evidence type="ECO:0000256" key="6">
    <source>
        <dbReference type="ARBA" id="ARBA00022989"/>
    </source>
</evidence>
<dbReference type="PANTHER" id="PTHR32196">
    <property type="entry name" value="ABC TRANSPORTER PERMEASE PROTEIN YPHD-RELATED-RELATED"/>
    <property type="match status" value="1"/>
</dbReference>
<evidence type="ECO:0000256" key="8">
    <source>
        <dbReference type="SAM" id="Phobius"/>
    </source>
</evidence>
<name>A0A7G9GBS2_9FIRM</name>
<keyword evidence="7 8" id="KW-0472">Membrane</keyword>
<evidence type="ECO:0000313" key="9">
    <source>
        <dbReference type="EMBL" id="QNM08254.1"/>
    </source>
</evidence>
<feature type="transmembrane region" description="Helical" evidence="8">
    <location>
        <begin position="97"/>
        <end position="119"/>
    </location>
</feature>
<dbReference type="Pfam" id="PF02653">
    <property type="entry name" value="BPD_transp_2"/>
    <property type="match status" value="1"/>
</dbReference>
<keyword evidence="6 8" id="KW-1133">Transmembrane helix</keyword>
<keyword evidence="5 8" id="KW-0812">Transmembrane</keyword>
<comment type="subcellular location">
    <subcellularLocation>
        <location evidence="1">Cell membrane</location>
        <topology evidence="1">Multi-pass membrane protein</topology>
    </subcellularLocation>
</comment>
<gene>
    <name evidence="9" type="ORF">H9Q79_15415</name>
</gene>
<protein>
    <submittedName>
        <fullName evidence="9">ABC transporter permease</fullName>
    </submittedName>
</protein>
<evidence type="ECO:0000313" key="10">
    <source>
        <dbReference type="Proteomes" id="UP000515860"/>
    </source>
</evidence>
<evidence type="ECO:0000256" key="2">
    <source>
        <dbReference type="ARBA" id="ARBA00022448"/>
    </source>
</evidence>
<sequence>MNEKNMSKKQAAIQWLKDNNTYLILLVMIIVSAIISSNFLTGQNLGNLIKQNSIKGMLAIGMLLIIMTGDIDLSVGSIAGASNILVAVALVDWSMNAGISIFLAIAMSVAMGAVNGFFIVYRKLPAFIVTLAMMTIARGFAYLWSGGRPISVSDPVLVAIKQNELLGLPPYVWFFVIIFVIMFIVLRFVPYGRIIKAIGSNAQAVRLAGIRVNRYRFSIYIITGFLCGLAGVCSVARIGSAGPLLGEGYEMDAISMVVIGGASLSGGKRDALKTLAGIFIIGMIGNIMNLMNVSAYWQQVIQGVIILAAIILQVQTGEKKEG</sequence>
<dbReference type="RefSeq" id="WP_249328687.1">
    <property type="nucleotide sequence ID" value="NZ_CP060635.1"/>
</dbReference>
<evidence type="ECO:0000256" key="1">
    <source>
        <dbReference type="ARBA" id="ARBA00004651"/>
    </source>
</evidence>
<keyword evidence="2" id="KW-0813">Transport</keyword>
<reference evidence="9 10" key="1">
    <citation type="submission" date="2020-08" db="EMBL/GenBank/DDBJ databases">
        <authorList>
            <person name="Liu C."/>
            <person name="Sun Q."/>
        </authorList>
    </citation>
    <scope>NUCLEOTIDE SEQUENCE [LARGE SCALE GENOMIC DNA]</scope>
    <source>
        <strain evidence="9 10">NSJ-29</strain>
    </source>
</reference>
<dbReference type="GO" id="GO:0005886">
    <property type="term" value="C:plasma membrane"/>
    <property type="evidence" value="ECO:0007669"/>
    <property type="project" value="UniProtKB-SubCell"/>
</dbReference>
<dbReference type="GO" id="GO:0022857">
    <property type="term" value="F:transmembrane transporter activity"/>
    <property type="evidence" value="ECO:0007669"/>
    <property type="project" value="InterPro"/>
</dbReference>
<feature type="transmembrane region" description="Helical" evidence="8">
    <location>
        <begin position="171"/>
        <end position="189"/>
    </location>
</feature>
<dbReference type="AlphaFoldDB" id="A0A7G9GBS2"/>
<proteinExistence type="predicted"/>
<evidence type="ECO:0000256" key="7">
    <source>
        <dbReference type="ARBA" id="ARBA00023136"/>
    </source>
</evidence>
<feature type="transmembrane region" description="Helical" evidence="8">
    <location>
        <begin position="21"/>
        <end position="42"/>
    </location>
</feature>
<dbReference type="Proteomes" id="UP000515860">
    <property type="component" value="Chromosome"/>
</dbReference>
<feature type="transmembrane region" description="Helical" evidence="8">
    <location>
        <begin position="126"/>
        <end position="145"/>
    </location>
</feature>
<keyword evidence="3" id="KW-1003">Cell membrane</keyword>